<dbReference type="PANTHER" id="PTHR43540">
    <property type="entry name" value="PEROXYUREIDOACRYLATE/UREIDOACRYLATE AMIDOHYDROLASE-RELATED"/>
    <property type="match status" value="1"/>
</dbReference>
<organism evidence="3 4">
    <name type="scientific">Brevibacterium antiquum</name>
    <dbReference type="NCBI Taxonomy" id="234835"/>
    <lineage>
        <taxon>Bacteria</taxon>
        <taxon>Bacillati</taxon>
        <taxon>Actinomycetota</taxon>
        <taxon>Actinomycetes</taxon>
        <taxon>Micrococcales</taxon>
        <taxon>Brevibacteriaceae</taxon>
        <taxon>Brevibacterium</taxon>
    </lineage>
</organism>
<reference evidence="4" key="1">
    <citation type="submission" date="2017-03" db="EMBL/GenBank/DDBJ databases">
        <authorList>
            <person name="Monnet C."/>
        </authorList>
    </citation>
    <scope>NUCLEOTIDE SEQUENCE [LARGE SCALE GENOMIC DNA]</scope>
    <source>
        <strain evidence="4">P10</strain>
    </source>
</reference>
<sequence>MPSHDKQIAAIKMHDWFIEEREYERHAQRRGRRHAYEHIDPERTAFVAIDLTPFFVEQSAYARGIVPRVNELATSVRNTGGAIAWVVPGYREPTATEREFLGDDVAEVYARSGGTGEPRARLWHELACADGDIFVEKSAHSAYFPGRSPLPELLAARGIDTLIVAGALTNVCVEATVRDASTQGLRVILAADACAARRDRDHNAALHTIYRSYGDVRATEEIIQLVRGQ</sequence>
<dbReference type="AlphaFoldDB" id="A0A2H1KQM1"/>
<dbReference type="Pfam" id="PF00857">
    <property type="entry name" value="Isochorismatase"/>
    <property type="match status" value="1"/>
</dbReference>
<evidence type="ECO:0000256" key="1">
    <source>
        <dbReference type="ARBA" id="ARBA00022801"/>
    </source>
</evidence>
<evidence type="ECO:0000313" key="3">
    <source>
        <dbReference type="EMBL" id="SMY01939.1"/>
    </source>
</evidence>
<dbReference type="SUPFAM" id="SSF52499">
    <property type="entry name" value="Isochorismatase-like hydrolases"/>
    <property type="match status" value="1"/>
</dbReference>
<dbReference type="Gene3D" id="3.40.50.850">
    <property type="entry name" value="Isochorismatase-like"/>
    <property type="match status" value="1"/>
</dbReference>
<keyword evidence="4" id="KW-1185">Reference proteome</keyword>
<evidence type="ECO:0000259" key="2">
    <source>
        <dbReference type="Pfam" id="PF00857"/>
    </source>
</evidence>
<protein>
    <submittedName>
        <fullName evidence="3">Nicotinamidase-related amidase</fullName>
    </submittedName>
</protein>
<feature type="domain" description="Isochorismatase-like" evidence="2">
    <location>
        <begin position="44"/>
        <end position="221"/>
    </location>
</feature>
<gene>
    <name evidence="3" type="ORF">BANT10_03333</name>
</gene>
<dbReference type="InterPro" id="IPR000868">
    <property type="entry name" value="Isochorismatase-like_dom"/>
</dbReference>
<accession>A0A2H1KQM1</accession>
<evidence type="ECO:0000313" key="4">
    <source>
        <dbReference type="Proteomes" id="UP000234342"/>
    </source>
</evidence>
<name>A0A2H1KQM1_9MICO</name>
<proteinExistence type="predicted"/>
<dbReference type="InterPro" id="IPR036380">
    <property type="entry name" value="Isochorismatase-like_sf"/>
</dbReference>
<dbReference type="CDD" id="cd00431">
    <property type="entry name" value="cysteine_hydrolases"/>
    <property type="match status" value="1"/>
</dbReference>
<dbReference type="Proteomes" id="UP000234342">
    <property type="component" value="Unassembled WGS sequence"/>
</dbReference>
<keyword evidence="1" id="KW-0378">Hydrolase</keyword>
<dbReference type="InterPro" id="IPR050272">
    <property type="entry name" value="Isochorismatase-like_hydrls"/>
</dbReference>
<dbReference type="RefSeq" id="WP_180957508.1">
    <property type="nucleotide sequence ID" value="NZ_FXZE01000025.1"/>
</dbReference>
<dbReference type="EMBL" id="FXZE01000025">
    <property type="protein sequence ID" value="SMY01939.1"/>
    <property type="molecule type" value="Genomic_DNA"/>
</dbReference>
<dbReference type="GO" id="GO:0016787">
    <property type="term" value="F:hydrolase activity"/>
    <property type="evidence" value="ECO:0007669"/>
    <property type="project" value="UniProtKB-KW"/>
</dbReference>
<dbReference type="PANTHER" id="PTHR43540:SF6">
    <property type="entry name" value="ISOCHORISMATASE-LIKE DOMAIN-CONTAINING PROTEIN"/>
    <property type="match status" value="1"/>
</dbReference>